<proteinExistence type="predicted"/>
<accession>A0AAE7SY63</accession>
<organism evidence="1 2">
    <name type="scientific">Caulobacter phage S2B</name>
    <dbReference type="NCBI Taxonomy" id="2759120"/>
    <lineage>
        <taxon>Viruses</taxon>
        <taxon>Duplodnaviria</taxon>
        <taxon>Heunggongvirae</taxon>
        <taxon>Uroviricota</taxon>
        <taxon>Caudoviricetes</taxon>
        <taxon>Autographivirales</taxon>
        <taxon>Autographivirales incertae sedis</taxon>
        <taxon>Sumtervirus</taxon>
        <taxon>Sumtervirus S2B</taxon>
    </lineage>
</organism>
<dbReference type="GO" id="GO:0006310">
    <property type="term" value="P:DNA recombination"/>
    <property type="evidence" value="ECO:0007669"/>
    <property type="project" value="InterPro"/>
</dbReference>
<dbReference type="EMBL" id="MN857473">
    <property type="protein sequence ID" value="QOC54162.1"/>
    <property type="molecule type" value="Genomic_DNA"/>
</dbReference>
<evidence type="ECO:0000313" key="2">
    <source>
        <dbReference type="Proteomes" id="UP000827856"/>
    </source>
</evidence>
<dbReference type="InterPro" id="IPR008822">
    <property type="entry name" value="Endonuclease_RusA-like"/>
</dbReference>
<keyword evidence="2" id="KW-1185">Reference proteome</keyword>
<protein>
    <submittedName>
        <fullName evidence="1">RusA family crossover junction endodeoxyribonuclease</fullName>
    </submittedName>
</protein>
<dbReference type="SUPFAM" id="SSF103084">
    <property type="entry name" value="Holliday junction resolvase RusA"/>
    <property type="match status" value="1"/>
</dbReference>
<dbReference type="Proteomes" id="UP000827856">
    <property type="component" value="Segment"/>
</dbReference>
<sequence length="164" mass="17883">MTSKVVVTLPFEPMPSPRPRVRVIGKFAQVYMEKAYVDLKAQIAEFVKGTVERVGDDQFHAPVTILVESVATPPKTTKLSAPKGDVDNFAKTVLDALTTSEVVWKDDTQVQSLTTTKRWAEKGEPAHTQVTITYGPTGLALLIATLCAASKATLAEVQKLWKAN</sequence>
<reference evidence="1" key="1">
    <citation type="submission" date="2019-12" db="EMBL/GenBank/DDBJ databases">
        <title>S2B, a lysogenic bacteriophage that infects Caulobacter crescentus.</title>
        <authorList>
            <person name="Ely B."/>
            <person name="Berrios L."/>
            <person name="Thomas Q."/>
        </authorList>
    </citation>
    <scope>NUCLEOTIDE SEQUENCE</scope>
</reference>
<name>A0AAE7SY63_9CAUD</name>
<dbReference type="GO" id="GO:0006281">
    <property type="term" value="P:DNA repair"/>
    <property type="evidence" value="ECO:0007669"/>
    <property type="project" value="InterPro"/>
</dbReference>
<evidence type="ECO:0000313" key="1">
    <source>
        <dbReference type="EMBL" id="QOC54162.1"/>
    </source>
</evidence>
<dbReference type="GO" id="GO:0000287">
    <property type="term" value="F:magnesium ion binding"/>
    <property type="evidence" value="ECO:0007669"/>
    <property type="project" value="InterPro"/>
</dbReference>
<gene>
    <name evidence="1" type="primary">S2B_gp048c</name>
</gene>
<dbReference type="InterPro" id="IPR036614">
    <property type="entry name" value="RusA-like_sf"/>
</dbReference>
<dbReference type="Pfam" id="PF05866">
    <property type="entry name" value="RusA"/>
    <property type="match status" value="1"/>
</dbReference>
<dbReference type="Gene3D" id="3.30.1330.70">
    <property type="entry name" value="Holliday junction resolvase RusA"/>
    <property type="match status" value="1"/>
</dbReference>